<keyword evidence="1" id="KW-0853">WD repeat</keyword>
<keyword evidence="2" id="KW-0677">Repeat</keyword>
<dbReference type="GO" id="GO:0031931">
    <property type="term" value="C:TORC1 complex"/>
    <property type="evidence" value="ECO:0007669"/>
    <property type="project" value="InterPro"/>
</dbReference>
<dbReference type="PANTHER" id="PTHR12848">
    <property type="entry name" value="REGULATORY-ASSOCIATED PROTEIN OF MTOR"/>
    <property type="match status" value="1"/>
</dbReference>
<dbReference type="GO" id="GO:0031929">
    <property type="term" value="P:TOR signaling"/>
    <property type="evidence" value="ECO:0007669"/>
    <property type="project" value="InterPro"/>
</dbReference>
<evidence type="ECO:0000259" key="4">
    <source>
        <dbReference type="Pfam" id="PF14538"/>
    </source>
</evidence>
<organism evidence="5">
    <name type="scientific">Brassica oleracea</name>
    <name type="common">Wild cabbage</name>
    <dbReference type="NCBI Taxonomy" id="3712"/>
    <lineage>
        <taxon>Eukaryota</taxon>
        <taxon>Viridiplantae</taxon>
        <taxon>Streptophyta</taxon>
        <taxon>Embryophyta</taxon>
        <taxon>Tracheophyta</taxon>
        <taxon>Spermatophyta</taxon>
        <taxon>Magnoliopsida</taxon>
        <taxon>eudicotyledons</taxon>
        <taxon>Gunneridae</taxon>
        <taxon>Pentapetalae</taxon>
        <taxon>rosids</taxon>
        <taxon>malvids</taxon>
        <taxon>Brassicales</taxon>
        <taxon>Brassicaceae</taxon>
        <taxon>Brassiceae</taxon>
        <taxon>Brassica</taxon>
    </lineage>
</organism>
<dbReference type="GO" id="GO:0010506">
    <property type="term" value="P:regulation of autophagy"/>
    <property type="evidence" value="ECO:0007669"/>
    <property type="project" value="TreeGrafter"/>
</dbReference>
<keyword evidence="3" id="KW-1133">Transmembrane helix</keyword>
<dbReference type="GO" id="GO:0009267">
    <property type="term" value="P:cellular response to starvation"/>
    <property type="evidence" value="ECO:0007669"/>
    <property type="project" value="TreeGrafter"/>
</dbReference>
<dbReference type="GO" id="GO:0005737">
    <property type="term" value="C:cytoplasm"/>
    <property type="evidence" value="ECO:0007669"/>
    <property type="project" value="TreeGrafter"/>
</dbReference>
<evidence type="ECO:0000256" key="3">
    <source>
        <dbReference type="SAM" id="Phobius"/>
    </source>
</evidence>
<dbReference type="EMBL" id="LR031873">
    <property type="protein sequence ID" value="VDD13784.1"/>
    <property type="molecule type" value="Genomic_DNA"/>
</dbReference>
<evidence type="ECO:0000313" key="5">
    <source>
        <dbReference type="EMBL" id="VDD13784.1"/>
    </source>
</evidence>
<sequence>MAYLPQTIVLRELRHDASEASALLGTSEGIVLAPKWRLKERMKTGCVALVLCLNITVDPPDVIKISPCARIEAWIVSPCRDDEGIRETKCRDDLASIPYFDQHSLSESAPDFDLQPPAASDATAEEESYRELASVPSYVELTTEQSETVGKLALERIIESNRHVCGFDCNRRCSLFYILSLSVGVLVWYLVE</sequence>
<gene>
    <name evidence="5" type="ORF">BOLC4T27326H</name>
</gene>
<name>A0A3P6CLN9_BRAOL</name>
<dbReference type="PANTHER" id="PTHR12848:SF16">
    <property type="entry name" value="REGULATORY-ASSOCIATED PROTEIN OF MTOR"/>
    <property type="match status" value="1"/>
</dbReference>
<feature type="domain" description="Raptor N-terminal CASPase-like" evidence="4">
    <location>
        <begin position="42"/>
        <end position="76"/>
    </location>
</feature>
<dbReference type="InterPro" id="IPR029347">
    <property type="entry name" value="Raptor_N"/>
</dbReference>
<dbReference type="AlphaFoldDB" id="A0A3P6CLN9"/>
<feature type="transmembrane region" description="Helical" evidence="3">
    <location>
        <begin position="174"/>
        <end position="191"/>
    </location>
</feature>
<evidence type="ECO:0000256" key="2">
    <source>
        <dbReference type="ARBA" id="ARBA00022737"/>
    </source>
</evidence>
<dbReference type="GO" id="GO:0030307">
    <property type="term" value="P:positive regulation of cell growth"/>
    <property type="evidence" value="ECO:0007669"/>
    <property type="project" value="TreeGrafter"/>
</dbReference>
<keyword evidence="3" id="KW-0472">Membrane</keyword>
<dbReference type="InterPro" id="IPR004083">
    <property type="entry name" value="Raptor"/>
</dbReference>
<reference evidence="5" key="1">
    <citation type="submission" date="2018-11" db="EMBL/GenBank/DDBJ databases">
        <authorList>
            <consortium name="Genoscope - CEA"/>
            <person name="William W."/>
        </authorList>
    </citation>
    <scope>NUCLEOTIDE SEQUENCE</scope>
</reference>
<evidence type="ECO:0000256" key="1">
    <source>
        <dbReference type="ARBA" id="ARBA00022574"/>
    </source>
</evidence>
<dbReference type="GO" id="GO:0071230">
    <property type="term" value="P:cellular response to amino acid stimulus"/>
    <property type="evidence" value="ECO:0007669"/>
    <property type="project" value="TreeGrafter"/>
</dbReference>
<dbReference type="GO" id="GO:0030674">
    <property type="term" value="F:protein-macromolecule adaptor activity"/>
    <property type="evidence" value="ECO:0007669"/>
    <property type="project" value="TreeGrafter"/>
</dbReference>
<protein>
    <recommendedName>
        <fullName evidence="4">Raptor N-terminal CASPase-like domain-containing protein</fullName>
    </recommendedName>
</protein>
<keyword evidence="3" id="KW-0812">Transmembrane</keyword>
<proteinExistence type="predicted"/>
<accession>A0A3P6CLN9</accession>
<dbReference type="Pfam" id="PF14538">
    <property type="entry name" value="Raptor_N"/>
    <property type="match status" value="1"/>
</dbReference>